<keyword evidence="5" id="KW-1185">Reference proteome</keyword>
<keyword evidence="1" id="KW-0677">Repeat</keyword>
<comment type="caution">
    <text evidence="4">The sequence shown here is derived from an EMBL/GenBank/DDBJ whole genome shotgun (WGS) entry which is preliminary data.</text>
</comment>
<dbReference type="EMBL" id="PYSW02000002">
    <property type="protein sequence ID" value="KAG2393772.1"/>
    <property type="molecule type" value="Genomic_DNA"/>
</dbReference>
<sequence length="458" mass="50288">MHNTINHAILVHGNNQLGQLGTGDFTKREIPTKVELAPGYSVRKVACGFAHTIVMVAEEKCCYSHRHHHQSDLNQAIEQPCSFALMGCGTNCCSQLAQPGSAFNDTEIPHLSPIQNSKCLQEMRSIHCGCNFTMICSKDGKSLHAMGDNANGQIGLRNWLEVSMPNSVPLKSLRNNLTNEFDTILKVFCGYDHTSVLCESGSVYSTGKNNFRELGFSNSAIQNDSQYTLTRVACLDTILQPTERVEMIAYGENHSLLLIRNGESNTDRLLACGDNKYGACGLGTSVHLVPSFTQVDIGNQQTVQQISKIACGEFHSAVLTERGDVWVTGRNSEGQLSFGNLDHRYRFTKIDVFGLAISDISLGNSHSIFISALNRQLMFGTGGGFDHPISQKSRLQRIEFGKENNYMLVNSAACGGLHTVFYRDQDVEDGISSQLMKRKVLSCSKGNLLVDIAIHATI</sequence>
<dbReference type="Proteomes" id="UP000816034">
    <property type="component" value="Unassembled WGS sequence"/>
</dbReference>
<dbReference type="RefSeq" id="XP_044555666.1">
    <property type="nucleotide sequence ID" value="XM_044697255.1"/>
</dbReference>
<feature type="repeat" description="RCC1" evidence="2">
    <location>
        <begin position="267"/>
        <end position="322"/>
    </location>
</feature>
<organism evidence="4 5">
    <name type="scientific">Naegleria lovaniensis</name>
    <name type="common">Amoeba</name>
    <dbReference type="NCBI Taxonomy" id="51637"/>
    <lineage>
        <taxon>Eukaryota</taxon>
        <taxon>Discoba</taxon>
        <taxon>Heterolobosea</taxon>
        <taxon>Tetramitia</taxon>
        <taxon>Eutetramitia</taxon>
        <taxon>Vahlkampfiidae</taxon>
        <taxon>Naegleria</taxon>
    </lineage>
</organism>
<dbReference type="Pfam" id="PF25390">
    <property type="entry name" value="WD40_RLD"/>
    <property type="match status" value="1"/>
</dbReference>
<dbReference type="PRINTS" id="PR00633">
    <property type="entry name" value="RCCNDNSATION"/>
</dbReference>
<protein>
    <recommendedName>
        <fullName evidence="3">RCC1-like domain-containing protein</fullName>
    </recommendedName>
</protein>
<dbReference type="InterPro" id="IPR058923">
    <property type="entry name" value="RCC1-like_dom"/>
</dbReference>
<accession>A0AA88KS29</accession>
<reference evidence="4 5" key="1">
    <citation type="journal article" date="2018" name="BMC Genomics">
        <title>The genome of Naegleria lovaniensis, the basis for a comparative approach to unravel pathogenicity factors of the human pathogenic amoeba N. fowleri.</title>
        <authorList>
            <person name="Liechti N."/>
            <person name="Schurch N."/>
            <person name="Bruggmann R."/>
            <person name="Wittwer M."/>
        </authorList>
    </citation>
    <scope>NUCLEOTIDE SEQUENCE [LARGE SCALE GENOMIC DNA]</scope>
    <source>
        <strain evidence="4 5">ATCC 30569</strain>
    </source>
</reference>
<dbReference type="GeneID" id="68099757"/>
<dbReference type="InterPro" id="IPR000408">
    <property type="entry name" value="Reg_chr_condens"/>
</dbReference>
<feature type="repeat" description="RCC1" evidence="2">
    <location>
        <begin position="141"/>
        <end position="200"/>
    </location>
</feature>
<name>A0AA88KS29_NAELO</name>
<dbReference type="PROSITE" id="PS50012">
    <property type="entry name" value="RCC1_3"/>
    <property type="match status" value="5"/>
</dbReference>
<proteinExistence type="predicted"/>
<dbReference type="PROSITE" id="PS00626">
    <property type="entry name" value="RCC1_2"/>
    <property type="match status" value="1"/>
</dbReference>
<dbReference type="Gene3D" id="2.130.10.30">
    <property type="entry name" value="Regulator of chromosome condensation 1/beta-lactamase-inhibitor protein II"/>
    <property type="match status" value="2"/>
</dbReference>
<feature type="domain" description="RCC1-like" evidence="3">
    <location>
        <begin position="9"/>
        <end position="421"/>
    </location>
</feature>
<evidence type="ECO:0000313" key="5">
    <source>
        <dbReference type="Proteomes" id="UP000816034"/>
    </source>
</evidence>
<evidence type="ECO:0000313" key="4">
    <source>
        <dbReference type="EMBL" id="KAG2393772.1"/>
    </source>
</evidence>
<gene>
    <name evidence="4" type="ORF">C9374_007303</name>
</gene>
<evidence type="ECO:0000256" key="2">
    <source>
        <dbReference type="PROSITE-ProRule" id="PRU00235"/>
    </source>
</evidence>
<dbReference type="PANTHER" id="PTHR22872">
    <property type="entry name" value="BTK-BINDING PROTEIN-RELATED"/>
    <property type="match status" value="1"/>
</dbReference>
<dbReference type="InterPro" id="IPR009091">
    <property type="entry name" value="RCC1/BLIP-II"/>
</dbReference>
<evidence type="ECO:0000259" key="3">
    <source>
        <dbReference type="Pfam" id="PF25390"/>
    </source>
</evidence>
<evidence type="ECO:0000256" key="1">
    <source>
        <dbReference type="ARBA" id="ARBA00022737"/>
    </source>
</evidence>
<feature type="repeat" description="RCC1" evidence="2">
    <location>
        <begin position="201"/>
        <end position="261"/>
    </location>
</feature>
<dbReference type="AlphaFoldDB" id="A0AA88KS29"/>
<dbReference type="SUPFAM" id="SSF50985">
    <property type="entry name" value="RCC1/BLIP-II"/>
    <property type="match status" value="1"/>
</dbReference>
<dbReference type="InterPro" id="IPR051625">
    <property type="entry name" value="Signaling_Regulatory_Domain"/>
</dbReference>
<feature type="repeat" description="RCC1" evidence="2">
    <location>
        <begin position="323"/>
        <end position="373"/>
    </location>
</feature>
<feature type="repeat" description="RCC1" evidence="2">
    <location>
        <begin position="7"/>
        <end position="58"/>
    </location>
</feature>